<proteinExistence type="predicted"/>
<dbReference type="OrthoDB" id="8403777at2"/>
<evidence type="ECO:0000313" key="2">
    <source>
        <dbReference type="Proteomes" id="UP000272464"/>
    </source>
</evidence>
<name>A0A3S1D896_9BACL</name>
<accession>A0A3S1D896</accession>
<keyword evidence="2" id="KW-1185">Reference proteome</keyword>
<protein>
    <recommendedName>
        <fullName evidence="3">DUF4297 domain-containing protein</fullName>
    </recommendedName>
</protein>
<organism evidence="1 2">
    <name type="scientific">Paenibacillus zeisoli</name>
    <dbReference type="NCBI Taxonomy" id="2496267"/>
    <lineage>
        <taxon>Bacteria</taxon>
        <taxon>Bacillati</taxon>
        <taxon>Bacillota</taxon>
        <taxon>Bacilli</taxon>
        <taxon>Bacillales</taxon>
        <taxon>Paenibacillaceae</taxon>
        <taxon>Paenibacillus</taxon>
    </lineage>
</organism>
<evidence type="ECO:0008006" key="3">
    <source>
        <dbReference type="Google" id="ProtNLM"/>
    </source>
</evidence>
<gene>
    <name evidence="1" type="ORF">EJP77_11645</name>
</gene>
<evidence type="ECO:0000313" key="1">
    <source>
        <dbReference type="EMBL" id="RUT30487.1"/>
    </source>
</evidence>
<dbReference type="Proteomes" id="UP000272464">
    <property type="component" value="Unassembled WGS sequence"/>
</dbReference>
<dbReference type="AlphaFoldDB" id="A0A3S1D896"/>
<sequence length="380" mass="45424">MQTSPTKLIQEDGGYYAVKGFLYQYDKTIIEILKNPDSEIKFEQTQDIDFEDYVIQIKHKETQEFFNSKIKKPILQLIDLFSKDQTKKFILYCHFKNVEACQKTLNNVELDQVLGAKKSDYPLKVKEKFIENFILEFSNDYEEQFSTLIELIRDNYTLPDKNSAIYYHSIIRTRLFQLAIKQRNQRYLKKSDLDEYISMTDKTIFYLSYSKYLENVKYESLLKKKFFTLKTINLRNVERLFIIDIDSKINIVDIYQIIGKIISKYFKFEKSPAPYICLRKISTVQYNRIKQDLIDLGITFNDGTCFNGDKFRLDYLVRQSTKENQVVVKIIDEKQIEEVCMTVGFKEYYHFFIGTLHEIETEYKKIHIQIKETEQILKIL</sequence>
<reference evidence="1 2" key="1">
    <citation type="submission" date="2018-12" db="EMBL/GenBank/DDBJ databases">
        <authorList>
            <person name="Sun L."/>
            <person name="Chen Z."/>
        </authorList>
    </citation>
    <scope>NUCLEOTIDE SEQUENCE [LARGE SCALE GENOMIC DNA]</scope>
    <source>
        <strain evidence="1 2">3-5-3</strain>
    </source>
</reference>
<dbReference type="EMBL" id="RZNX01000004">
    <property type="protein sequence ID" value="RUT30487.1"/>
    <property type="molecule type" value="Genomic_DNA"/>
</dbReference>
<comment type="caution">
    <text evidence="1">The sequence shown here is derived from an EMBL/GenBank/DDBJ whole genome shotgun (WGS) entry which is preliminary data.</text>
</comment>
<dbReference type="RefSeq" id="WP_127199419.1">
    <property type="nucleotide sequence ID" value="NZ_RZNX01000004.1"/>
</dbReference>